<feature type="non-terminal residue" evidence="2">
    <location>
        <position position="97"/>
    </location>
</feature>
<feature type="domain" description="Methyltransferase FkbM" evidence="1">
    <location>
        <begin position="38"/>
        <end position="89"/>
    </location>
</feature>
<organism evidence="2">
    <name type="scientific">human gut metagenome</name>
    <dbReference type="NCBI Taxonomy" id="408170"/>
    <lineage>
        <taxon>unclassified sequences</taxon>
        <taxon>metagenomes</taxon>
        <taxon>organismal metagenomes</taxon>
    </lineage>
</organism>
<comment type="caution">
    <text evidence="2">The sequence shown here is derived from an EMBL/GenBank/DDBJ whole genome shotgun (WGS) entry which is preliminary data.</text>
</comment>
<dbReference type="InterPro" id="IPR029063">
    <property type="entry name" value="SAM-dependent_MTases_sf"/>
</dbReference>
<reference evidence="2" key="1">
    <citation type="journal article" date="2013" name="Environ. Microbiol.">
        <title>Microbiota from the distal guts of lean and obese adolescents exhibit partial functional redundancy besides clear differences in community structure.</title>
        <authorList>
            <person name="Ferrer M."/>
            <person name="Ruiz A."/>
            <person name="Lanza F."/>
            <person name="Haange S.B."/>
            <person name="Oberbach A."/>
            <person name="Till H."/>
            <person name="Bargiela R."/>
            <person name="Campoy C."/>
            <person name="Segura M.T."/>
            <person name="Richter M."/>
            <person name="von Bergen M."/>
            <person name="Seifert J."/>
            <person name="Suarez A."/>
        </authorList>
    </citation>
    <scope>NUCLEOTIDE SEQUENCE</scope>
</reference>
<dbReference type="SUPFAM" id="SSF53335">
    <property type="entry name" value="S-adenosyl-L-methionine-dependent methyltransferases"/>
    <property type="match status" value="1"/>
</dbReference>
<keyword evidence="2" id="KW-0808">Transferase</keyword>
<dbReference type="EMBL" id="AJWZ01010531">
    <property type="protein sequence ID" value="EKC48185.1"/>
    <property type="molecule type" value="Genomic_DNA"/>
</dbReference>
<keyword evidence="2" id="KW-0489">Methyltransferase</keyword>
<dbReference type="GO" id="GO:0008168">
    <property type="term" value="F:methyltransferase activity"/>
    <property type="evidence" value="ECO:0007669"/>
    <property type="project" value="UniProtKB-KW"/>
</dbReference>
<evidence type="ECO:0000313" key="2">
    <source>
        <dbReference type="EMBL" id="EKC48185.1"/>
    </source>
</evidence>
<dbReference type="AlphaFoldDB" id="K1S3C6"/>
<accession>K1S3C6</accession>
<dbReference type="Pfam" id="PF05050">
    <property type="entry name" value="Methyltransf_21"/>
    <property type="match status" value="1"/>
</dbReference>
<gene>
    <name evidence="2" type="ORF">OBE_15318</name>
</gene>
<proteinExistence type="predicted"/>
<dbReference type="InterPro" id="IPR006342">
    <property type="entry name" value="FkbM_mtfrase"/>
</dbReference>
<evidence type="ECO:0000259" key="1">
    <source>
        <dbReference type="Pfam" id="PF05050"/>
    </source>
</evidence>
<sequence length="97" mass="10642">MEYTKSMSNIILVNKGIWSGELTMGFAGKGGRNSYLLNAAQAKTDTVSVDEISKSESITYIKADIEGAESEMLDGAEITLKRLKPKLNIAAYHRIED</sequence>
<protein>
    <submittedName>
        <fullName evidence="2">Methyltransferase, FkbM family</fullName>
    </submittedName>
</protein>
<dbReference type="Gene3D" id="3.40.50.150">
    <property type="entry name" value="Vaccinia Virus protein VP39"/>
    <property type="match status" value="1"/>
</dbReference>
<dbReference type="GO" id="GO:0032259">
    <property type="term" value="P:methylation"/>
    <property type="evidence" value="ECO:0007669"/>
    <property type="project" value="UniProtKB-KW"/>
</dbReference>
<name>K1S3C6_9ZZZZ</name>